<evidence type="ECO:0000313" key="3">
    <source>
        <dbReference type="Proteomes" id="UP000439903"/>
    </source>
</evidence>
<feature type="coiled-coil region" evidence="1">
    <location>
        <begin position="8"/>
        <end position="35"/>
    </location>
</feature>
<evidence type="ECO:0000256" key="1">
    <source>
        <dbReference type="SAM" id="Coils"/>
    </source>
</evidence>
<name>A0A8H4ELC8_GIGMA</name>
<protein>
    <submittedName>
        <fullName evidence="2">Uncharacterized protein</fullName>
    </submittedName>
</protein>
<reference evidence="2 3" key="1">
    <citation type="journal article" date="2019" name="Environ. Microbiol.">
        <title>At the nexus of three kingdoms: the genome of the mycorrhizal fungus Gigaspora margarita provides insights into plant, endobacterial and fungal interactions.</title>
        <authorList>
            <person name="Venice F."/>
            <person name="Ghignone S."/>
            <person name="Salvioli di Fossalunga A."/>
            <person name="Amselem J."/>
            <person name="Novero M."/>
            <person name="Xianan X."/>
            <person name="Sedzielewska Toro K."/>
            <person name="Morin E."/>
            <person name="Lipzen A."/>
            <person name="Grigoriev I.V."/>
            <person name="Henrissat B."/>
            <person name="Martin F.M."/>
            <person name="Bonfante P."/>
        </authorList>
    </citation>
    <scope>NUCLEOTIDE SEQUENCE [LARGE SCALE GENOMIC DNA]</scope>
    <source>
        <strain evidence="2 3">BEG34</strain>
    </source>
</reference>
<sequence>MMMRNIENNKEKFQKKEVKNKYQKLTEEYGACMRDLGIAIAISNQNNKFIEAKKVDKVLKNTEKTLENLDYTDHKFDALAKYIEIIKEFIKHQINKLSYEIPVNWIEPNELKIPKVKRENDI</sequence>
<dbReference type="Proteomes" id="UP000439903">
    <property type="component" value="Unassembled WGS sequence"/>
</dbReference>
<evidence type="ECO:0000313" key="2">
    <source>
        <dbReference type="EMBL" id="KAF0509733.1"/>
    </source>
</evidence>
<dbReference type="EMBL" id="WTPW01000452">
    <property type="protein sequence ID" value="KAF0509733.1"/>
    <property type="molecule type" value="Genomic_DNA"/>
</dbReference>
<keyword evidence="1" id="KW-0175">Coiled coil</keyword>
<keyword evidence="3" id="KW-1185">Reference proteome</keyword>
<gene>
    <name evidence="2" type="ORF">F8M41_018532</name>
</gene>
<dbReference type="AlphaFoldDB" id="A0A8H4ELC8"/>
<organism evidence="2 3">
    <name type="scientific">Gigaspora margarita</name>
    <dbReference type="NCBI Taxonomy" id="4874"/>
    <lineage>
        <taxon>Eukaryota</taxon>
        <taxon>Fungi</taxon>
        <taxon>Fungi incertae sedis</taxon>
        <taxon>Mucoromycota</taxon>
        <taxon>Glomeromycotina</taxon>
        <taxon>Glomeromycetes</taxon>
        <taxon>Diversisporales</taxon>
        <taxon>Gigasporaceae</taxon>
        <taxon>Gigaspora</taxon>
    </lineage>
</organism>
<comment type="caution">
    <text evidence="2">The sequence shown here is derived from an EMBL/GenBank/DDBJ whole genome shotgun (WGS) entry which is preliminary data.</text>
</comment>
<proteinExistence type="predicted"/>
<accession>A0A8H4ELC8</accession>